<dbReference type="InterPro" id="IPR012347">
    <property type="entry name" value="Ferritin-like"/>
</dbReference>
<evidence type="ECO:0000256" key="1">
    <source>
        <dbReference type="SAM" id="MobiDB-lite"/>
    </source>
</evidence>
<evidence type="ECO:0000313" key="4">
    <source>
        <dbReference type="EMBL" id="MBJ9685992.1"/>
    </source>
</evidence>
<protein>
    <submittedName>
        <fullName evidence="4">DUF4142 domain-containing protein</fullName>
    </submittedName>
</protein>
<feature type="region of interest" description="Disordered" evidence="1">
    <location>
        <begin position="1"/>
        <end position="21"/>
    </location>
</feature>
<gene>
    <name evidence="4" type="ORF">I5589_02750</name>
</gene>
<sequence>MKTRTNHHGNRGRRRRASPRIPLLLSLPTALALAAASALPQPPPASSVRVAPGIVRPAETPDEADMTRRPTGFDAEFVDKAGIVGTTAVQASQLALERSSNPQLKAFARRIVDDYGRMTAELRRLGARKGVPVQTRMLVDPALTALRTETGVAFDKGYLSVAGPTAQEAAVKLYEAERRDGRDAQLRAFAADALPTLNEHLRAARELARSVAAR</sequence>
<dbReference type="InterPro" id="IPR025419">
    <property type="entry name" value="DUF4142"/>
</dbReference>
<keyword evidence="5" id="KW-1185">Reference proteome</keyword>
<feature type="compositionally biased region" description="Basic residues" evidence="1">
    <location>
        <begin position="1"/>
        <end position="18"/>
    </location>
</feature>
<evidence type="ECO:0000259" key="3">
    <source>
        <dbReference type="Pfam" id="PF13628"/>
    </source>
</evidence>
<organism evidence="4 5">
    <name type="scientific">Burkholderia vietnamiensis</name>
    <dbReference type="NCBI Taxonomy" id="60552"/>
    <lineage>
        <taxon>Bacteria</taxon>
        <taxon>Pseudomonadati</taxon>
        <taxon>Pseudomonadota</taxon>
        <taxon>Betaproteobacteria</taxon>
        <taxon>Burkholderiales</taxon>
        <taxon>Burkholderiaceae</taxon>
        <taxon>Burkholderia</taxon>
        <taxon>Burkholderia cepacia complex</taxon>
    </lineage>
</organism>
<proteinExistence type="predicted"/>
<dbReference type="Proteomes" id="UP000808215">
    <property type="component" value="Unassembled WGS sequence"/>
</dbReference>
<reference evidence="4 5" key="1">
    <citation type="submission" date="2020-11" db="EMBL/GenBank/DDBJ databases">
        <title>Enhanced detection system for hospital associated transmission using whole genome sequencing surveillance.</title>
        <authorList>
            <person name="Harrison L.H."/>
            <person name="Van Tyne D."/>
            <person name="Marsh J.W."/>
            <person name="Griffith M.P."/>
            <person name="Snyder D.J."/>
            <person name="Cooper V.S."/>
            <person name="Mustapha M."/>
        </authorList>
    </citation>
    <scope>NUCLEOTIDE SEQUENCE [LARGE SCALE GENOMIC DNA]</scope>
    <source>
        <strain evidence="4 5">BC00020</strain>
    </source>
</reference>
<feature type="signal peptide" evidence="2">
    <location>
        <begin position="1"/>
        <end position="34"/>
    </location>
</feature>
<feature type="region of interest" description="Disordered" evidence="1">
    <location>
        <begin position="39"/>
        <end position="69"/>
    </location>
</feature>
<dbReference type="PANTHER" id="PTHR38593:SF1">
    <property type="entry name" value="BLR2558 PROTEIN"/>
    <property type="match status" value="1"/>
</dbReference>
<feature type="domain" description="DUF4142" evidence="3">
    <location>
        <begin position="74"/>
        <end position="207"/>
    </location>
</feature>
<accession>A0ABS1APC3</accession>
<dbReference type="RefSeq" id="WP_059461055.1">
    <property type="nucleotide sequence ID" value="NZ_CAAAFK010000005.1"/>
</dbReference>
<keyword evidence="2" id="KW-0732">Signal</keyword>
<dbReference type="Pfam" id="PF13628">
    <property type="entry name" value="DUF4142"/>
    <property type="match status" value="1"/>
</dbReference>
<evidence type="ECO:0000256" key="2">
    <source>
        <dbReference type="SAM" id="SignalP"/>
    </source>
</evidence>
<dbReference type="Gene3D" id="1.20.1260.10">
    <property type="match status" value="1"/>
</dbReference>
<name>A0ABS1APC3_BURVI</name>
<evidence type="ECO:0000313" key="5">
    <source>
        <dbReference type="Proteomes" id="UP000808215"/>
    </source>
</evidence>
<dbReference type="EMBL" id="JADVKH010000004">
    <property type="protein sequence ID" value="MBJ9685992.1"/>
    <property type="molecule type" value="Genomic_DNA"/>
</dbReference>
<comment type="caution">
    <text evidence="4">The sequence shown here is derived from an EMBL/GenBank/DDBJ whole genome shotgun (WGS) entry which is preliminary data.</text>
</comment>
<dbReference type="PANTHER" id="PTHR38593">
    <property type="entry name" value="BLR2558 PROTEIN"/>
    <property type="match status" value="1"/>
</dbReference>
<feature type="chain" id="PRO_5046109448" evidence="2">
    <location>
        <begin position="35"/>
        <end position="214"/>
    </location>
</feature>